<evidence type="ECO:0000256" key="1">
    <source>
        <dbReference type="SAM" id="MobiDB-lite"/>
    </source>
</evidence>
<accession>A0AAW3YXN0</accession>
<proteinExistence type="predicted"/>
<feature type="region of interest" description="Disordered" evidence="1">
    <location>
        <begin position="18"/>
        <end position="37"/>
    </location>
</feature>
<protein>
    <recommendedName>
        <fullName evidence="3">Transcriptional regulator</fullName>
    </recommendedName>
</protein>
<reference evidence="2" key="2">
    <citation type="journal article" date="2024" name="Toxins">
        <title>Genome Sequence Analysis of Native Xenorhabdus Strains Isolated from Entomopathogenic Nematodes in Argentina.</title>
        <authorList>
            <person name="Palma L."/>
            <person name="Frizzo L."/>
            <person name="Kaiser S."/>
            <person name="Berry C."/>
            <person name="Caballero P."/>
            <person name="Bode H.B."/>
            <person name="Del Valle E.E."/>
        </authorList>
    </citation>
    <scope>NUCLEOTIDE SEQUENCE</scope>
    <source>
        <strain evidence="2">M</strain>
    </source>
</reference>
<sequence length="51" mass="5679">MLEILDVVRELAELTAAHTHHNTGTPENASVIRNTAHKSDRLKQKYSLVIG</sequence>
<dbReference type="Proteomes" id="UP001193920">
    <property type="component" value="Unassembled WGS sequence"/>
</dbReference>
<evidence type="ECO:0000313" key="2">
    <source>
        <dbReference type="EMBL" id="MBD2802928.1"/>
    </source>
</evidence>
<reference evidence="2" key="1">
    <citation type="submission" date="2020-09" db="EMBL/GenBank/DDBJ databases">
        <authorList>
            <person name="Palma L."/>
            <person name="Caballero P."/>
            <person name="Berry C."/>
            <person name="Del Valle E."/>
        </authorList>
    </citation>
    <scope>NUCLEOTIDE SEQUENCE</scope>
    <source>
        <strain evidence="2">M</strain>
    </source>
</reference>
<organism evidence="2">
    <name type="scientific">Xenorhabdus szentirmaii</name>
    <dbReference type="NCBI Taxonomy" id="290112"/>
    <lineage>
        <taxon>Bacteria</taxon>
        <taxon>Pseudomonadati</taxon>
        <taxon>Pseudomonadota</taxon>
        <taxon>Gammaproteobacteria</taxon>
        <taxon>Enterobacterales</taxon>
        <taxon>Morganellaceae</taxon>
        <taxon>Xenorhabdus</taxon>
    </lineage>
</organism>
<name>A0AAW3YXN0_9GAMM</name>
<gene>
    <name evidence="2" type="ORF">ID854_21375</name>
</gene>
<evidence type="ECO:0008006" key="3">
    <source>
        <dbReference type="Google" id="ProtNLM"/>
    </source>
</evidence>
<comment type="caution">
    <text evidence="2">The sequence shown here is derived from an EMBL/GenBank/DDBJ whole genome shotgun (WGS) entry which is preliminary data.</text>
</comment>
<dbReference type="RefSeq" id="WP_323869817.1">
    <property type="nucleotide sequence ID" value="NZ_JACXBF010000542.1"/>
</dbReference>
<dbReference type="EMBL" id="JACXBF010000542">
    <property type="protein sequence ID" value="MBD2802928.1"/>
    <property type="molecule type" value="Genomic_DNA"/>
</dbReference>
<dbReference type="AlphaFoldDB" id="A0AAW3YXN0"/>
<feature type="compositionally biased region" description="Polar residues" evidence="1">
    <location>
        <begin position="22"/>
        <end position="33"/>
    </location>
</feature>